<keyword evidence="3 6" id="KW-0238">DNA-binding</keyword>
<evidence type="ECO:0000256" key="3">
    <source>
        <dbReference type="ARBA" id="ARBA00023125"/>
    </source>
</evidence>
<dbReference type="Proteomes" id="UP000184501">
    <property type="component" value="Unassembled WGS sequence"/>
</dbReference>
<keyword evidence="7" id="KW-1185">Reference proteome</keyword>
<feature type="domain" description="HTH lysR-type" evidence="5">
    <location>
        <begin position="22"/>
        <end position="74"/>
    </location>
</feature>
<dbReference type="RefSeq" id="WP_327083595.1">
    <property type="nucleotide sequence ID" value="NZ_FQVN01000015.1"/>
</dbReference>
<accession>A0A1M5NBS1</accession>
<dbReference type="GO" id="GO:0003700">
    <property type="term" value="F:DNA-binding transcription factor activity"/>
    <property type="evidence" value="ECO:0007669"/>
    <property type="project" value="InterPro"/>
</dbReference>
<protein>
    <submittedName>
        <fullName evidence="6">DNA-binding transcriptional regulator, LysR family</fullName>
    </submittedName>
</protein>
<evidence type="ECO:0000256" key="1">
    <source>
        <dbReference type="ARBA" id="ARBA00009437"/>
    </source>
</evidence>
<dbReference type="Pfam" id="PF03466">
    <property type="entry name" value="LysR_substrate"/>
    <property type="match status" value="1"/>
</dbReference>
<keyword evidence="4" id="KW-0804">Transcription</keyword>
<keyword evidence="2" id="KW-0805">Transcription regulation</keyword>
<dbReference type="InterPro" id="IPR036390">
    <property type="entry name" value="WH_DNA-bd_sf"/>
</dbReference>
<dbReference type="PRINTS" id="PR00039">
    <property type="entry name" value="HTHLYSR"/>
</dbReference>
<evidence type="ECO:0000259" key="5">
    <source>
        <dbReference type="PROSITE" id="PS50931"/>
    </source>
</evidence>
<evidence type="ECO:0000313" key="7">
    <source>
        <dbReference type="Proteomes" id="UP000184501"/>
    </source>
</evidence>
<dbReference type="PANTHER" id="PTHR30579">
    <property type="entry name" value="TRANSCRIPTIONAL REGULATOR"/>
    <property type="match status" value="1"/>
</dbReference>
<organism evidence="6 7">
    <name type="scientific">Streptoalloteichus hindustanus</name>
    <dbReference type="NCBI Taxonomy" id="2017"/>
    <lineage>
        <taxon>Bacteria</taxon>
        <taxon>Bacillati</taxon>
        <taxon>Actinomycetota</taxon>
        <taxon>Actinomycetes</taxon>
        <taxon>Pseudonocardiales</taxon>
        <taxon>Pseudonocardiaceae</taxon>
        <taxon>Streptoalloteichus</taxon>
    </lineage>
</organism>
<dbReference type="InterPro" id="IPR005119">
    <property type="entry name" value="LysR_subst-bd"/>
</dbReference>
<dbReference type="PANTHER" id="PTHR30579:SF7">
    <property type="entry name" value="HTH-TYPE TRANSCRIPTIONAL REGULATOR LRHA-RELATED"/>
    <property type="match status" value="1"/>
</dbReference>
<evidence type="ECO:0000313" key="6">
    <source>
        <dbReference type="EMBL" id="SHG86941.1"/>
    </source>
</evidence>
<proteinExistence type="inferred from homology"/>
<dbReference type="SUPFAM" id="SSF46785">
    <property type="entry name" value="Winged helix' DNA-binding domain"/>
    <property type="match status" value="1"/>
</dbReference>
<gene>
    <name evidence="6" type="ORF">SAMN05444320_11575</name>
</gene>
<dbReference type="GO" id="GO:0003677">
    <property type="term" value="F:DNA binding"/>
    <property type="evidence" value="ECO:0007669"/>
    <property type="project" value="UniProtKB-KW"/>
</dbReference>
<evidence type="ECO:0000256" key="2">
    <source>
        <dbReference type="ARBA" id="ARBA00023015"/>
    </source>
</evidence>
<dbReference type="InterPro" id="IPR000847">
    <property type="entry name" value="LysR_HTH_N"/>
</dbReference>
<dbReference type="Gene3D" id="1.10.10.10">
    <property type="entry name" value="Winged helix-like DNA-binding domain superfamily/Winged helix DNA-binding domain"/>
    <property type="match status" value="1"/>
</dbReference>
<dbReference type="EMBL" id="FQVN01000015">
    <property type="protein sequence ID" value="SHG86941.1"/>
    <property type="molecule type" value="Genomic_DNA"/>
</dbReference>
<comment type="similarity">
    <text evidence="1">Belongs to the LysR transcriptional regulatory family.</text>
</comment>
<dbReference type="InterPro" id="IPR036388">
    <property type="entry name" value="WH-like_DNA-bd_sf"/>
</dbReference>
<sequence>MRWGTRGTDPVYTHLVFDHVVLRSFLAVAEAGSFTQAAHRLRLRQSTVSQHVRRLETLVGRELFVRDTHSVVITGDGEAMVGFARNILEAQERAAAYFAGPGLRGRVRLGVSEDLVVGRLPEILRGFRLRHPLVDLELTVELSDVLTGRLRAGDLDLIFAKRRPGEEHGWVVWREDLVWVGAEGLRLDRDAPVPLIVYPPPSHTREHALNALDRASREWRIVCTSGSLNGLRAAALAGLGVAVFTRNLVPDGLVDVGADNDLPEPGAVDFVLASRRDTMREPVAALAEVIQAIRPQ</sequence>
<reference evidence="6 7" key="1">
    <citation type="submission" date="2016-11" db="EMBL/GenBank/DDBJ databases">
        <authorList>
            <person name="Jaros S."/>
            <person name="Januszkiewicz K."/>
            <person name="Wedrychowicz H."/>
        </authorList>
    </citation>
    <scope>NUCLEOTIDE SEQUENCE [LARGE SCALE GENOMIC DNA]</scope>
    <source>
        <strain evidence="6 7">DSM 44523</strain>
    </source>
</reference>
<dbReference type="SUPFAM" id="SSF53850">
    <property type="entry name" value="Periplasmic binding protein-like II"/>
    <property type="match status" value="1"/>
</dbReference>
<dbReference type="Gene3D" id="3.40.190.10">
    <property type="entry name" value="Periplasmic binding protein-like II"/>
    <property type="match status" value="2"/>
</dbReference>
<name>A0A1M5NBS1_STRHI</name>
<dbReference type="PROSITE" id="PS50931">
    <property type="entry name" value="HTH_LYSR"/>
    <property type="match status" value="1"/>
</dbReference>
<dbReference type="InterPro" id="IPR050176">
    <property type="entry name" value="LTTR"/>
</dbReference>
<dbReference type="STRING" id="2017.SAMN05444320_11575"/>
<dbReference type="AlphaFoldDB" id="A0A1M5NBS1"/>
<dbReference type="Pfam" id="PF00126">
    <property type="entry name" value="HTH_1"/>
    <property type="match status" value="1"/>
</dbReference>
<evidence type="ECO:0000256" key="4">
    <source>
        <dbReference type="ARBA" id="ARBA00023163"/>
    </source>
</evidence>